<feature type="compositionally biased region" description="Basic and acidic residues" evidence="6">
    <location>
        <begin position="378"/>
        <end position="407"/>
    </location>
</feature>
<dbReference type="InterPro" id="IPR002657">
    <property type="entry name" value="BilAc:Na_symport/Acr3"/>
</dbReference>
<keyword evidence="5 7" id="KW-0472">Membrane</keyword>
<dbReference type="EMBL" id="JAGTXO010000005">
    <property type="protein sequence ID" value="KAG8467858.1"/>
    <property type="molecule type" value="Genomic_DNA"/>
</dbReference>
<evidence type="ECO:0000313" key="9">
    <source>
        <dbReference type="Proteomes" id="UP000751190"/>
    </source>
</evidence>
<comment type="caution">
    <text evidence="8">The sequence shown here is derived from an EMBL/GenBank/DDBJ whole genome shotgun (WGS) entry which is preliminary data.</text>
</comment>
<dbReference type="InterPro" id="IPR004710">
    <property type="entry name" value="Bilac:Na_transpt"/>
</dbReference>
<feature type="transmembrane region" description="Helical" evidence="7">
    <location>
        <begin position="174"/>
        <end position="195"/>
    </location>
</feature>
<dbReference type="Pfam" id="PF01758">
    <property type="entry name" value="SBF"/>
    <property type="match status" value="1"/>
</dbReference>
<dbReference type="PANTHER" id="PTHR10361">
    <property type="entry name" value="SODIUM-BILE ACID COTRANSPORTER"/>
    <property type="match status" value="1"/>
</dbReference>
<name>A0A8J6CHK8_DIALT</name>
<dbReference type="AlphaFoldDB" id="A0A8J6CHK8"/>
<evidence type="ECO:0000256" key="1">
    <source>
        <dbReference type="ARBA" id="ARBA00004141"/>
    </source>
</evidence>
<comment type="similarity">
    <text evidence="2">Belongs to the bile acid:sodium symporter (BASS) (TC 2.A.28) family.</text>
</comment>
<feature type="transmembrane region" description="Helical" evidence="7">
    <location>
        <begin position="13"/>
        <end position="30"/>
    </location>
</feature>
<dbReference type="InterPro" id="IPR038770">
    <property type="entry name" value="Na+/solute_symporter_sf"/>
</dbReference>
<accession>A0A8J6CHK8</accession>
<evidence type="ECO:0000256" key="7">
    <source>
        <dbReference type="SAM" id="Phobius"/>
    </source>
</evidence>
<feature type="transmembrane region" description="Helical" evidence="7">
    <location>
        <begin position="99"/>
        <end position="119"/>
    </location>
</feature>
<sequence length="407" mass="43519">MASSFNVPPWAEQTVIVVVNIFVSFAAGCATEARKFAAVYKFAPLLPMISQFVLQPLLVSGLGRAFNLNPYVLVGMLLCATTPGGNGSNIAEVIFGGDVELGIFMTFCSTLVSAGAIPLNYQLLAVPLISTDGQTAPVPWVAIGSAAAILIGGASAGCAVRYMNDKLGQRLEYWTIKMGVALLMAGVGVAIAQTAPIWNLLTWQTFVCGFILPPWKFLATYGAARLCHFSEKVAETSAMEAGEQNIAVALAIISLAFPDSVERNLMLSGLMVYTLFNQALATPIVTFIFWKWGGKNRQQPPDHPMSLATDDVLSTEAARQPLSSPPTPRRERSFGERFWRWGHWADYAHTPWGAGGAAARTGARQRGAVVPNNAADEVDGRAHGLVGERAKAVGDARRHGGARRDAV</sequence>
<feature type="transmembrane region" description="Helical" evidence="7">
    <location>
        <begin position="68"/>
        <end position="87"/>
    </location>
</feature>
<feature type="transmembrane region" description="Helical" evidence="7">
    <location>
        <begin position="270"/>
        <end position="290"/>
    </location>
</feature>
<proteinExistence type="inferred from homology"/>
<gene>
    <name evidence="8" type="ORF">KFE25_006910</name>
</gene>
<feature type="transmembrane region" description="Helical" evidence="7">
    <location>
        <begin position="139"/>
        <end position="162"/>
    </location>
</feature>
<evidence type="ECO:0000256" key="6">
    <source>
        <dbReference type="SAM" id="MobiDB-lite"/>
    </source>
</evidence>
<dbReference type="OrthoDB" id="203097at2759"/>
<dbReference type="Gene3D" id="1.20.1530.20">
    <property type="match status" value="1"/>
</dbReference>
<reference evidence="8" key="1">
    <citation type="submission" date="2021-05" db="EMBL/GenBank/DDBJ databases">
        <title>The genome of the haptophyte Pavlova lutheri (Diacronema luteri, Pavlovales) - a model for lipid biosynthesis in eukaryotic algae.</title>
        <authorList>
            <person name="Hulatt C.J."/>
            <person name="Posewitz M.C."/>
        </authorList>
    </citation>
    <scope>NUCLEOTIDE SEQUENCE</scope>
    <source>
        <strain evidence="8">NIVA-4/92</strain>
    </source>
</reference>
<evidence type="ECO:0000313" key="8">
    <source>
        <dbReference type="EMBL" id="KAG8467858.1"/>
    </source>
</evidence>
<comment type="subcellular location">
    <subcellularLocation>
        <location evidence="1">Membrane</location>
        <topology evidence="1">Multi-pass membrane protein</topology>
    </subcellularLocation>
</comment>
<keyword evidence="4 7" id="KW-1133">Transmembrane helix</keyword>
<dbReference type="Proteomes" id="UP000751190">
    <property type="component" value="Unassembled WGS sequence"/>
</dbReference>
<dbReference type="GO" id="GO:0016020">
    <property type="term" value="C:membrane"/>
    <property type="evidence" value="ECO:0007669"/>
    <property type="project" value="UniProtKB-SubCell"/>
</dbReference>
<feature type="region of interest" description="Disordered" evidence="6">
    <location>
        <begin position="374"/>
        <end position="407"/>
    </location>
</feature>
<evidence type="ECO:0000256" key="3">
    <source>
        <dbReference type="ARBA" id="ARBA00022692"/>
    </source>
</evidence>
<keyword evidence="3 7" id="KW-0812">Transmembrane</keyword>
<evidence type="ECO:0000256" key="4">
    <source>
        <dbReference type="ARBA" id="ARBA00022989"/>
    </source>
</evidence>
<protein>
    <submittedName>
        <fullName evidence="8">Uncharacterized protein</fullName>
    </submittedName>
</protein>
<keyword evidence="9" id="KW-1185">Reference proteome</keyword>
<evidence type="ECO:0000256" key="5">
    <source>
        <dbReference type="ARBA" id="ARBA00023136"/>
    </source>
</evidence>
<dbReference type="PANTHER" id="PTHR10361:SF28">
    <property type="entry name" value="P3 PROTEIN-RELATED"/>
    <property type="match status" value="1"/>
</dbReference>
<evidence type="ECO:0000256" key="2">
    <source>
        <dbReference type="ARBA" id="ARBA00006528"/>
    </source>
</evidence>
<organism evidence="8 9">
    <name type="scientific">Diacronema lutheri</name>
    <name type="common">Unicellular marine alga</name>
    <name type="synonym">Monochrysis lutheri</name>
    <dbReference type="NCBI Taxonomy" id="2081491"/>
    <lineage>
        <taxon>Eukaryota</taxon>
        <taxon>Haptista</taxon>
        <taxon>Haptophyta</taxon>
        <taxon>Pavlovophyceae</taxon>
        <taxon>Pavlovales</taxon>
        <taxon>Pavlovaceae</taxon>
        <taxon>Diacronema</taxon>
    </lineage>
</organism>
<feature type="transmembrane region" description="Helical" evidence="7">
    <location>
        <begin position="42"/>
        <end position="62"/>
    </location>
</feature>